<protein>
    <submittedName>
        <fullName evidence="6">Metallo-dependent hydrolase</fullName>
    </submittedName>
</protein>
<dbReference type="OrthoDB" id="7202371at2759"/>
<evidence type="ECO:0000313" key="6">
    <source>
        <dbReference type="RefSeq" id="XP_033458217.1"/>
    </source>
</evidence>
<reference evidence="6" key="2">
    <citation type="submission" date="2020-04" db="EMBL/GenBank/DDBJ databases">
        <authorList>
            <consortium name="NCBI Genome Project"/>
        </authorList>
    </citation>
    <scope>NUCLEOTIDE SEQUENCE</scope>
    <source>
        <strain evidence="6">CBS 342.82</strain>
    </source>
</reference>
<dbReference type="Gene3D" id="3.20.20.140">
    <property type="entry name" value="Metal-dependent hydrolases"/>
    <property type="match status" value="1"/>
</dbReference>
<keyword evidence="2" id="KW-0479">Metal-binding</keyword>
<reference evidence="6" key="3">
    <citation type="submission" date="2025-08" db="UniProtKB">
        <authorList>
            <consortium name="RefSeq"/>
        </authorList>
    </citation>
    <scope>IDENTIFICATION</scope>
    <source>
        <strain evidence="6">CBS 342.82</strain>
    </source>
</reference>
<dbReference type="Pfam" id="PF00962">
    <property type="entry name" value="A_deaminase"/>
    <property type="match status" value="1"/>
</dbReference>
<dbReference type="AlphaFoldDB" id="A0A6J3LZI4"/>
<dbReference type="GO" id="GO:0046872">
    <property type="term" value="F:metal ion binding"/>
    <property type="evidence" value="ECO:0007669"/>
    <property type="project" value="UniProtKB-KW"/>
</dbReference>
<dbReference type="GO" id="GO:0046103">
    <property type="term" value="P:inosine biosynthetic process"/>
    <property type="evidence" value="ECO:0007669"/>
    <property type="project" value="TreeGrafter"/>
</dbReference>
<evidence type="ECO:0000256" key="1">
    <source>
        <dbReference type="ARBA" id="ARBA00001947"/>
    </source>
</evidence>
<accession>A0A6J3LZI4</accession>
<evidence type="ECO:0000256" key="3">
    <source>
        <dbReference type="ARBA" id="ARBA00022801"/>
    </source>
</evidence>
<dbReference type="PANTHER" id="PTHR11409:SF37">
    <property type="entry name" value="ADENOSINE DEAMINASE DOMAIN-CONTAINING PROTEIN"/>
    <property type="match status" value="1"/>
</dbReference>
<evidence type="ECO:0000256" key="2">
    <source>
        <dbReference type="ARBA" id="ARBA00022723"/>
    </source>
</evidence>
<evidence type="ECO:0000259" key="4">
    <source>
        <dbReference type="Pfam" id="PF00962"/>
    </source>
</evidence>
<dbReference type="InterPro" id="IPR032466">
    <property type="entry name" value="Metal_Hydrolase"/>
</dbReference>
<keyword evidence="5" id="KW-1185">Reference proteome</keyword>
<evidence type="ECO:0000313" key="5">
    <source>
        <dbReference type="Proteomes" id="UP000504637"/>
    </source>
</evidence>
<sequence length="593" mass="67594">MCSEEDQITAAKSAFVSNVKAAEDSRVYALQRAELLKNESKVAWDAPAKLSASENERLAGAIILKIREHERIDPELFGNVPGEAVPGSNTRDMGGRFLVCKDRIAKSRIFNICEAMPKGAHLHLHFNSELPPERLLPFARRPEMHDTMFIRSTIPLLTAQDFADAEVVFSVLPKETKQGNLFQADYNPNWRDADSGSWMRWVDFQEQFPPHVKTEKSIGDLGYEGEGKLTTAAECYVRDKMAITVELAYHDRQTTNGAWACFNQGTRAFKGLLNYEGVYRWYIGHMIDSMIRDKVMYAELRPMLMDKFIPSNDGKSQLDHKAQMKIICEEVEKKQQTLKEQGRLDLFPFGLKIIYCTPRSIPRERMQIELQDCLKLKLQYPDLICGFDLVGAEDRPNHIGFYADMLVAFTETCKQLNVSIPFMFHAGETLIDTGGSHNPDNSNLYDSLLLNAKRIGHGYSLLKHPMLVEKYKQQNICLELCPISNELLHLCTNARQHIFPELLAAGLHCTLNADNPSLFSSSLSHEFYQVMVGDPRMTIHGWRQLVEWSLEHSCLTEAQHQQAKDIFARDWEKFCASVVRDHGDYAKTLKDLI</sequence>
<dbReference type="InterPro" id="IPR001365">
    <property type="entry name" value="A_deaminase_dom"/>
</dbReference>
<organism evidence="6">
    <name type="scientific">Dissoconium aciculare CBS 342.82</name>
    <dbReference type="NCBI Taxonomy" id="1314786"/>
    <lineage>
        <taxon>Eukaryota</taxon>
        <taxon>Fungi</taxon>
        <taxon>Dikarya</taxon>
        <taxon>Ascomycota</taxon>
        <taxon>Pezizomycotina</taxon>
        <taxon>Dothideomycetes</taxon>
        <taxon>Dothideomycetidae</taxon>
        <taxon>Mycosphaerellales</taxon>
        <taxon>Dissoconiaceae</taxon>
        <taxon>Dissoconium</taxon>
    </lineage>
</organism>
<reference evidence="6" key="1">
    <citation type="submission" date="2020-01" db="EMBL/GenBank/DDBJ databases">
        <authorList>
            <consortium name="DOE Joint Genome Institute"/>
            <person name="Haridas S."/>
            <person name="Albert R."/>
            <person name="Binder M."/>
            <person name="Bloem J."/>
            <person name="Labutti K."/>
            <person name="Salamov A."/>
            <person name="Andreopoulos B."/>
            <person name="Baker S.E."/>
            <person name="Barry K."/>
            <person name="Bills G."/>
            <person name="Bluhm B.H."/>
            <person name="Cannon C."/>
            <person name="Castanera R."/>
            <person name="Culley D.E."/>
            <person name="Daum C."/>
            <person name="Ezra D."/>
            <person name="Gonzalez J.B."/>
            <person name="Henrissat B."/>
            <person name="Kuo A."/>
            <person name="Liang C."/>
            <person name="Lipzen A."/>
            <person name="Lutzoni F."/>
            <person name="Magnuson J."/>
            <person name="Mondo S."/>
            <person name="Nolan M."/>
            <person name="Ohm R."/>
            <person name="Pangilinan J."/>
            <person name="Park H.-J."/>
            <person name="Ramirez L."/>
            <person name="Alfaro M."/>
            <person name="Sun H."/>
            <person name="Tritt A."/>
            <person name="Yoshinaga Y."/>
            <person name="Zwiers L.-H."/>
            <person name="Turgeon B.G."/>
            <person name="Goodwin S.B."/>
            <person name="Spatafora J.W."/>
            <person name="Crous P.W."/>
            <person name="Grigoriev I.V."/>
        </authorList>
    </citation>
    <scope>NUCLEOTIDE SEQUENCE</scope>
    <source>
        <strain evidence="6">CBS 342.82</strain>
    </source>
</reference>
<dbReference type="RefSeq" id="XP_033458217.1">
    <property type="nucleotide sequence ID" value="XM_033601630.1"/>
</dbReference>
<dbReference type="InterPro" id="IPR006330">
    <property type="entry name" value="Ado/ade_deaminase"/>
</dbReference>
<keyword evidence="3 6" id="KW-0378">Hydrolase</keyword>
<comment type="cofactor">
    <cofactor evidence="1">
        <name>Zn(2+)</name>
        <dbReference type="ChEBI" id="CHEBI:29105"/>
    </cofactor>
</comment>
<proteinExistence type="predicted"/>
<dbReference type="Proteomes" id="UP000504637">
    <property type="component" value="Unplaced"/>
</dbReference>
<dbReference type="SUPFAM" id="SSF51556">
    <property type="entry name" value="Metallo-dependent hydrolases"/>
    <property type="match status" value="1"/>
</dbReference>
<gene>
    <name evidence="6" type="ORF">K489DRAFT_322496</name>
</gene>
<dbReference type="GO" id="GO:0004000">
    <property type="term" value="F:adenosine deaminase activity"/>
    <property type="evidence" value="ECO:0007669"/>
    <property type="project" value="TreeGrafter"/>
</dbReference>
<dbReference type="PANTHER" id="PTHR11409">
    <property type="entry name" value="ADENOSINE DEAMINASE"/>
    <property type="match status" value="1"/>
</dbReference>
<dbReference type="GO" id="GO:0006154">
    <property type="term" value="P:adenosine catabolic process"/>
    <property type="evidence" value="ECO:0007669"/>
    <property type="project" value="TreeGrafter"/>
</dbReference>
<feature type="domain" description="Adenosine deaminase" evidence="4">
    <location>
        <begin position="286"/>
        <end position="562"/>
    </location>
</feature>
<name>A0A6J3LZI4_9PEZI</name>
<dbReference type="GeneID" id="54359430"/>